<protein>
    <submittedName>
        <fullName evidence="1">Uncharacterized protein</fullName>
    </submittedName>
</protein>
<dbReference type="InterPro" id="IPR027523">
    <property type="entry name" value="CLU_prot"/>
</dbReference>
<reference evidence="1" key="1">
    <citation type="submission" date="2023-05" db="EMBL/GenBank/DDBJ databases">
        <title>Nepenthes gracilis genome sequencing.</title>
        <authorList>
            <person name="Fukushima K."/>
        </authorList>
    </citation>
    <scope>NUCLEOTIDE SEQUENCE</scope>
    <source>
        <strain evidence="1">SING2019-196</strain>
    </source>
</reference>
<proteinExistence type="predicted"/>
<gene>
    <name evidence="1" type="ORF">Nepgr_019980</name>
</gene>
<evidence type="ECO:0000313" key="1">
    <source>
        <dbReference type="EMBL" id="GMH18139.1"/>
    </source>
</evidence>
<comment type="caution">
    <text evidence="1">The sequence shown here is derived from an EMBL/GenBank/DDBJ whole genome shotgun (WGS) entry which is preliminary data.</text>
</comment>
<dbReference type="PANTHER" id="PTHR12601">
    <property type="entry name" value="EUKARYOTIC TRANSLATION INITIATION FACTOR 3 SUBUNIT EIF-3"/>
    <property type="match status" value="1"/>
</dbReference>
<dbReference type="PANTHER" id="PTHR12601:SF17">
    <property type="entry name" value="PROTEIN REDUCED CHLOROPLAST COVERAGE 1"/>
    <property type="match status" value="1"/>
</dbReference>
<accession>A0AAD3SWT7</accession>
<dbReference type="Proteomes" id="UP001279734">
    <property type="component" value="Unassembled WGS sequence"/>
</dbReference>
<organism evidence="1 2">
    <name type="scientific">Nepenthes gracilis</name>
    <name type="common">Slender pitcher plant</name>
    <dbReference type="NCBI Taxonomy" id="150966"/>
    <lineage>
        <taxon>Eukaryota</taxon>
        <taxon>Viridiplantae</taxon>
        <taxon>Streptophyta</taxon>
        <taxon>Embryophyta</taxon>
        <taxon>Tracheophyta</taxon>
        <taxon>Spermatophyta</taxon>
        <taxon>Magnoliopsida</taxon>
        <taxon>eudicotyledons</taxon>
        <taxon>Gunneridae</taxon>
        <taxon>Pentapetalae</taxon>
        <taxon>Caryophyllales</taxon>
        <taxon>Nepenthaceae</taxon>
        <taxon>Nepenthes</taxon>
    </lineage>
</organism>
<dbReference type="AlphaFoldDB" id="A0AAD3SWT7"/>
<name>A0AAD3SWT7_NEPGR</name>
<evidence type="ECO:0000313" key="2">
    <source>
        <dbReference type="Proteomes" id="UP001279734"/>
    </source>
</evidence>
<dbReference type="GO" id="GO:0005737">
    <property type="term" value="C:cytoplasm"/>
    <property type="evidence" value="ECO:0007669"/>
    <property type="project" value="TreeGrafter"/>
</dbReference>
<dbReference type="EMBL" id="BSYO01000018">
    <property type="protein sequence ID" value="GMH18139.1"/>
    <property type="molecule type" value="Genomic_DNA"/>
</dbReference>
<sequence length="241" mass="26662">MGSNQRTWLSSLTRIAYYSSAGDNKTTAKSLCRKIGAFDHLEEFVGYSYTASEFEKPPALQKTIALQRLAAFTRVEPSLPVFASTKQLMRYNLGTVALDSLVPSFVESIHFIFESIGHTREDAATWLEYFESKAFEQPEAASEGSWKPDASIASNNHLSVLNLLDYINPSSADHGRNAVTSSEEDDTDDCVHAIYEASLLLLVLSFMFQKSTDFASLLRAPQDLQLINCSILRNLSNSAGV</sequence>
<keyword evidence="2" id="KW-1185">Reference proteome</keyword>